<comment type="similarity">
    <text evidence="1">Belongs to the ROK (NagC/XylR) family.</text>
</comment>
<dbReference type="SUPFAM" id="SSF53067">
    <property type="entry name" value="Actin-like ATPase domain"/>
    <property type="match status" value="1"/>
</dbReference>
<dbReference type="Gene3D" id="3.30.420.40">
    <property type="match status" value="2"/>
</dbReference>
<dbReference type="RefSeq" id="WP_074308392.1">
    <property type="nucleotide sequence ID" value="NZ_FSQT01000001.1"/>
</dbReference>
<protein>
    <submittedName>
        <fullName evidence="3">Sugar kinase of the NBD/HSP70 family, may contain an N-terminal HTH domain</fullName>
    </submittedName>
</protein>
<dbReference type="CDD" id="cd23763">
    <property type="entry name" value="ASKHA_ATPase_ROK"/>
    <property type="match status" value="1"/>
</dbReference>
<reference evidence="4" key="1">
    <citation type="submission" date="2016-12" db="EMBL/GenBank/DDBJ databases">
        <authorList>
            <person name="Varghese N."/>
            <person name="Submissions S."/>
        </authorList>
    </citation>
    <scope>NUCLEOTIDE SEQUENCE [LARGE SCALE GENOMIC DNA]</scope>
    <source>
        <strain evidence="4">DSM 45599</strain>
    </source>
</reference>
<organism evidence="3 4">
    <name type="scientific">Micromonospora cremea</name>
    <dbReference type="NCBI Taxonomy" id="709881"/>
    <lineage>
        <taxon>Bacteria</taxon>
        <taxon>Bacillati</taxon>
        <taxon>Actinomycetota</taxon>
        <taxon>Actinomycetes</taxon>
        <taxon>Micromonosporales</taxon>
        <taxon>Micromonosporaceae</taxon>
        <taxon>Micromonospora</taxon>
    </lineage>
</organism>
<evidence type="ECO:0000256" key="2">
    <source>
        <dbReference type="SAM" id="MobiDB-lite"/>
    </source>
</evidence>
<accession>A0A1N5U061</accession>
<dbReference type="EMBL" id="FSQT01000001">
    <property type="protein sequence ID" value="SIM54161.1"/>
    <property type="molecule type" value="Genomic_DNA"/>
</dbReference>
<dbReference type="GO" id="GO:0016301">
    <property type="term" value="F:kinase activity"/>
    <property type="evidence" value="ECO:0007669"/>
    <property type="project" value="UniProtKB-KW"/>
</dbReference>
<evidence type="ECO:0000313" key="3">
    <source>
        <dbReference type="EMBL" id="SIM54161.1"/>
    </source>
</evidence>
<evidence type="ECO:0000256" key="1">
    <source>
        <dbReference type="ARBA" id="ARBA00006479"/>
    </source>
</evidence>
<feature type="compositionally biased region" description="Polar residues" evidence="2">
    <location>
        <begin position="336"/>
        <end position="348"/>
    </location>
</feature>
<proteinExistence type="inferred from homology"/>
<dbReference type="OrthoDB" id="37575at2"/>
<dbReference type="InterPro" id="IPR043129">
    <property type="entry name" value="ATPase_NBD"/>
</dbReference>
<gene>
    <name evidence="3" type="ORF">SAMN04489832_0509</name>
</gene>
<name>A0A1N5U061_9ACTN</name>
<dbReference type="InterPro" id="IPR000600">
    <property type="entry name" value="ROK"/>
</dbReference>
<feature type="region of interest" description="Disordered" evidence="2">
    <location>
        <begin position="313"/>
        <end position="348"/>
    </location>
</feature>
<keyword evidence="3" id="KW-0418">Kinase</keyword>
<dbReference type="Proteomes" id="UP000185124">
    <property type="component" value="Unassembled WGS sequence"/>
</dbReference>
<dbReference type="AlphaFoldDB" id="A0A1N5U061"/>
<sequence length="348" mass="35452">MAGNSRPPSGPAGYVAGVDLGGTKLRAALADLAGHIVTEDVLATDPRGGVAVAAQIDALLRDLAARGGVDWSDIRASAIGLPGAPHPTTGTIDLAPNVSELGAIDVRAELTRRLGHPVVLDNDVNMAAAGERWLGSGRTHRHFVFVAVGTGIGMGIVLNGELVRGARGAAGEISYLPLGTDPFDPANQVHGALEEAVAGAALAARYRALSGEQATVPDVFDRAAAGDHGAQAAIDEEARFIALAVVAVTAVLDPEVVILGGGIGSRVELVEPVRRWVAALSADVPAIKTSQLGDRAGLLGAVAVARQEAGTHPDLPAKPVLPAHPDSAAWPVATQPDRNTSFESVEGR</sequence>
<keyword evidence="3" id="KW-0808">Transferase</keyword>
<dbReference type="STRING" id="709881.SAMN04489832_0509"/>
<evidence type="ECO:0000313" key="4">
    <source>
        <dbReference type="Proteomes" id="UP000185124"/>
    </source>
</evidence>
<dbReference type="PANTHER" id="PTHR18964:SF149">
    <property type="entry name" value="BIFUNCTIONAL UDP-N-ACETYLGLUCOSAMINE 2-EPIMERASE_N-ACETYLMANNOSAMINE KINASE"/>
    <property type="match status" value="1"/>
</dbReference>
<dbReference type="PANTHER" id="PTHR18964">
    <property type="entry name" value="ROK (REPRESSOR, ORF, KINASE) FAMILY"/>
    <property type="match status" value="1"/>
</dbReference>
<keyword evidence="4" id="KW-1185">Reference proteome</keyword>
<dbReference type="Pfam" id="PF00480">
    <property type="entry name" value="ROK"/>
    <property type="match status" value="1"/>
</dbReference>